<evidence type="ECO:0000313" key="1">
    <source>
        <dbReference type="EMBL" id="KAG0139550.1"/>
    </source>
</evidence>
<name>A0A9P6N906_9BASI</name>
<protein>
    <submittedName>
        <fullName evidence="1">Uncharacterized protein</fullName>
    </submittedName>
</protein>
<comment type="caution">
    <text evidence="1">The sequence shown here is derived from an EMBL/GenBank/DDBJ whole genome shotgun (WGS) entry which is preliminary data.</text>
</comment>
<dbReference type="Proteomes" id="UP000886653">
    <property type="component" value="Unassembled WGS sequence"/>
</dbReference>
<evidence type="ECO:0000313" key="2">
    <source>
        <dbReference type="Proteomes" id="UP000886653"/>
    </source>
</evidence>
<reference evidence="1" key="1">
    <citation type="submission" date="2013-11" db="EMBL/GenBank/DDBJ databases">
        <title>Genome sequence of the fusiform rust pathogen reveals effectors for host alternation and coevolution with pine.</title>
        <authorList>
            <consortium name="DOE Joint Genome Institute"/>
            <person name="Smith K."/>
            <person name="Pendleton A."/>
            <person name="Kubisiak T."/>
            <person name="Anderson C."/>
            <person name="Salamov A."/>
            <person name="Aerts A."/>
            <person name="Riley R."/>
            <person name="Clum A."/>
            <person name="Lindquist E."/>
            <person name="Ence D."/>
            <person name="Campbell M."/>
            <person name="Kronenberg Z."/>
            <person name="Feau N."/>
            <person name="Dhillon B."/>
            <person name="Hamelin R."/>
            <person name="Burleigh J."/>
            <person name="Smith J."/>
            <person name="Yandell M."/>
            <person name="Nelson C."/>
            <person name="Grigoriev I."/>
            <person name="Davis J."/>
        </authorList>
    </citation>
    <scope>NUCLEOTIDE SEQUENCE</scope>
    <source>
        <strain evidence="1">G11</strain>
    </source>
</reference>
<organism evidence="1 2">
    <name type="scientific">Cronartium quercuum f. sp. fusiforme G11</name>
    <dbReference type="NCBI Taxonomy" id="708437"/>
    <lineage>
        <taxon>Eukaryota</taxon>
        <taxon>Fungi</taxon>
        <taxon>Dikarya</taxon>
        <taxon>Basidiomycota</taxon>
        <taxon>Pucciniomycotina</taxon>
        <taxon>Pucciniomycetes</taxon>
        <taxon>Pucciniales</taxon>
        <taxon>Coleosporiaceae</taxon>
        <taxon>Cronartium</taxon>
    </lineage>
</organism>
<sequence>NLIWFKHWQEASGSINQPINLKTTQNFDPIAIQTSEHPELLKRGTMKSMMNDQLLDVGTILEIQHNLCMILLSRFGSLF</sequence>
<dbReference type="EMBL" id="MU167565">
    <property type="protein sequence ID" value="KAG0139550.1"/>
    <property type="molecule type" value="Genomic_DNA"/>
</dbReference>
<dbReference type="AlphaFoldDB" id="A0A9P6N906"/>
<gene>
    <name evidence="1" type="ORF">CROQUDRAFT_666337</name>
</gene>
<feature type="non-terminal residue" evidence="1">
    <location>
        <position position="1"/>
    </location>
</feature>
<accession>A0A9P6N906</accession>
<keyword evidence="2" id="KW-1185">Reference proteome</keyword>
<proteinExistence type="predicted"/>